<proteinExistence type="predicted"/>
<gene>
    <name evidence="1" type="ORF">GCM10009654_26920</name>
</gene>
<reference evidence="1 2" key="1">
    <citation type="journal article" date="2019" name="Int. J. Syst. Evol. Microbiol.">
        <title>The Global Catalogue of Microorganisms (GCM) 10K type strain sequencing project: providing services to taxonomists for standard genome sequencing and annotation.</title>
        <authorList>
            <consortium name="The Broad Institute Genomics Platform"/>
            <consortium name="The Broad Institute Genome Sequencing Center for Infectious Disease"/>
            <person name="Wu L."/>
            <person name="Ma J."/>
        </authorList>
    </citation>
    <scope>NUCLEOTIDE SEQUENCE [LARGE SCALE GENOMIC DNA]</scope>
    <source>
        <strain evidence="1 2">JCM 12696</strain>
    </source>
</reference>
<sequence>MTTSTAPVPPLAEHVTGVSVARAPHGRGAAPEARATREIHALDVARGRAHHASSLIAGQ</sequence>
<dbReference type="EMBL" id="BAAAKV010000020">
    <property type="protein sequence ID" value="GAA1168331.1"/>
    <property type="molecule type" value="Genomic_DNA"/>
</dbReference>
<dbReference type="Proteomes" id="UP001501371">
    <property type="component" value="Unassembled WGS sequence"/>
</dbReference>
<comment type="caution">
    <text evidence="1">The sequence shown here is derived from an EMBL/GenBank/DDBJ whole genome shotgun (WGS) entry which is preliminary data.</text>
</comment>
<evidence type="ECO:0000313" key="2">
    <source>
        <dbReference type="Proteomes" id="UP001501371"/>
    </source>
</evidence>
<accession>A0ABN1UWU0</accession>
<name>A0ABN1UWU0_9ACTN</name>
<organism evidence="1 2">
    <name type="scientific">Streptomyces hebeiensis</name>
    <dbReference type="NCBI Taxonomy" id="229486"/>
    <lineage>
        <taxon>Bacteria</taxon>
        <taxon>Bacillati</taxon>
        <taxon>Actinomycetota</taxon>
        <taxon>Actinomycetes</taxon>
        <taxon>Kitasatosporales</taxon>
        <taxon>Streptomycetaceae</taxon>
        <taxon>Streptomyces</taxon>
    </lineage>
</organism>
<keyword evidence="2" id="KW-1185">Reference proteome</keyword>
<evidence type="ECO:0000313" key="1">
    <source>
        <dbReference type="EMBL" id="GAA1168331.1"/>
    </source>
</evidence>
<protein>
    <submittedName>
        <fullName evidence="1">Uncharacterized protein</fullName>
    </submittedName>
</protein>
<dbReference type="RefSeq" id="WP_344275020.1">
    <property type="nucleotide sequence ID" value="NZ_BAAAKV010000020.1"/>
</dbReference>